<keyword evidence="2" id="KW-1185">Reference proteome</keyword>
<comment type="caution">
    <text evidence="1">The sequence shown here is derived from an EMBL/GenBank/DDBJ whole genome shotgun (WGS) entry which is preliminary data.</text>
</comment>
<organism evidence="1 2">
    <name type="scientific">Arctium lappa</name>
    <name type="common">Greater burdock</name>
    <name type="synonym">Lappa major</name>
    <dbReference type="NCBI Taxonomy" id="4217"/>
    <lineage>
        <taxon>Eukaryota</taxon>
        <taxon>Viridiplantae</taxon>
        <taxon>Streptophyta</taxon>
        <taxon>Embryophyta</taxon>
        <taxon>Tracheophyta</taxon>
        <taxon>Spermatophyta</taxon>
        <taxon>Magnoliopsida</taxon>
        <taxon>eudicotyledons</taxon>
        <taxon>Gunneridae</taxon>
        <taxon>Pentapetalae</taxon>
        <taxon>asterids</taxon>
        <taxon>campanulids</taxon>
        <taxon>Asterales</taxon>
        <taxon>Asteraceae</taxon>
        <taxon>Carduoideae</taxon>
        <taxon>Cardueae</taxon>
        <taxon>Arctiinae</taxon>
        <taxon>Arctium</taxon>
    </lineage>
</organism>
<name>A0ACB8YIW9_ARCLA</name>
<protein>
    <submittedName>
        <fullName evidence="1">Uncharacterized protein</fullName>
    </submittedName>
</protein>
<evidence type="ECO:0000313" key="1">
    <source>
        <dbReference type="EMBL" id="KAI3685098.1"/>
    </source>
</evidence>
<evidence type="ECO:0000313" key="2">
    <source>
        <dbReference type="Proteomes" id="UP001055879"/>
    </source>
</evidence>
<dbReference type="Proteomes" id="UP001055879">
    <property type="component" value="Linkage Group LG12"/>
</dbReference>
<reference evidence="1 2" key="2">
    <citation type="journal article" date="2022" name="Mol. Ecol. Resour.">
        <title>The genomes of chicory, endive, great burdock and yacon provide insights into Asteraceae paleo-polyploidization history and plant inulin production.</title>
        <authorList>
            <person name="Fan W."/>
            <person name="Wang S."/>
            <person name="Wang H."/>
            <person name="Wang A."/>
            <person name="Jiang F."/>
            <person name="Liu H."/>
            <person name="Zhao H."/>
            <person name="Xu D."/>
            <person name="Zhang Y."/>
        </authorList>
    </citation>
    <scope>NUCLEOTIDE SEQUENCE [LARGE SCALE GENOMIC DNA]</scope>
    <source>
        <strain evidence="2">cv. Niubang</strain>
    </source>
</reference>
<proteinExistence type="predicted"/>
<accession>A0ACB8YIW9</accession>
<reference evidence="2" key="1">
    <citation type="journal article" date="2022" name="Mol. Ecol. Resour.">
        <title>The genomes of chicory, endive, great burdock and yacon provide insights into Asteraceae palaeo-polyploidization history and plant inulin production.</title>
        <authorList>
            <person name="Fan W."/>
            <person name="Wang S."/>
            <person name="Wang H."/>
            <person name="Wang A."/>
            <person name="Jiang F."/>
            <person name="Liu H."/>
            <person name="Zhao H."/>
            <person name="Xu D."/>
            <person name="Zhang Y."/>
        </authorList>
    </citation>
    <scope>NUCLEOTIDE SEQUENCE [LARGE SCALE GENOMIC DNA]</scope>
    <source>
        <strain evidence="2">cv. Niubang</strain>
    </source>
</reference>
<dbReference type="EMBL" id="CM042058">
    <property type="protein sequence ID" value="KAI3685098.1"/>
    <property type="molecule type" value="Genomic_DNA"/>
</dbReference>
<sequence>MKTITIRPTTITDALEAVKCYMNSECTLINNPEFDMTYLNGKGEPCFIRFSQIARYCDGTLILLRDKLRCFIDQDDKGVQSLDPYYRRLVLKALGQIEERLEYRTSLRYFEISFGFRRRYVSNWQQFELLFKGGRLLGCVLC</sequence>
<gene>
    <name evidence="1" type="ORF">L6452_34331</name>
</gene>